<dbReference type="SUPFAM" id="SSF52129">
    <property type="entry name" value="Caspase-like"/>
    <property type="match status" value="1"/>
</dbReference>
<dbReference type="InterPro" id="IPR016129">
    <property type="entry name" value="Caspase_his_AS"/>
</dbReference>
<keyword evidence="11" id="KW-1185">Reference proteome</keyword>
<comment type="similarity">
    <text evidence="1 7">Belongs to the peptidase C14A family.</text>
</comment>
<dbReference type="AlphaFoldDB" id="A0A8J9YLK7"/>
<feature type="domain" description="Caspase family p10" evidence="8">
    <location>
        <begin position="109"/>
        <end position="202"/>
    </location>
</feature>
<dbReference type="EMBL" id="OV696686">
    <property type="protein sequence ID" value="CAH1233155.1"/>
    <property type="molecule type" value="Genomic_DNA"/>
</dbReference>
<evidence type="ECO:0000313" key="10">
    <source>
        <dbReference type="EMBL" id="CAH1233155.1"/>
    </source>
</evidence>
<dbReference type="InterPro" id="IPR002398">
    <property type="entry name" value="Pept_C14"/>
</dbReference>
<dbReference type="OrthoDB" id="10004338at2759"/>
<dbReference type="InterPro" id="IPR029030">
    <property type="entry name" value="Caspase-like_dom_sf"/>
</dbReference>
<organism evidence="10 11">
    <name type="scientific">Branchiostoma lanceolatum</name>
    <name type="common">Common lancelet</name>
    <name type="synonym">Amphioxus lanceolatum</name>
    <dbReference type="NCBI Taxonomy" id="7740"/>
    <lineage>
        <taxon>Eukaryota</taxon>
        <taxon>Metazoa</taxon>
        <taxon>Chordata</taxon>
        <taxon>Cephalochordata</taxon>
        <taxon>Leptocardii</taxon>
        <taxon>Amphioxiformes</taxon>
        <taxon>Branchiostomatidae</taxon>
        <taxon>Branchiostoma</taxon>
    </lineage>
</organism>
<dbReference type="Pfam" id="PF00656">
    <property type="entry name" value="Peptidase_C14"/>
    <property type="match status" value="1"/>
</dbReference>
<dbReference type="InterPro" id="IPR002138">
    <property type="entry name" value="Pept_C14_p10"/>
</dbReference>
<evidence type="ECO:0000256" key="7">
    <source>
        <dbReference type="RuleBase" id="RU003971"/>
    </source>
</evidence>
<name>A0A8J9YLK7_BRALA</name>
<keyword evidence="6" id="KW-0865">Zymogen</keyword>
<dbReference type="Proteomes" id="UP000838412">
    <property type="component" value="Chromosome 1"/>
</dbReference>
<reference evidence="10" key="1">
    <citation type="submission" date="2022-01" db="EMBL/GenBank/DDBJ databases">
        <authorList>
            <person name="Braso-Vives M."/>
        </authorList>
    </citation>
    <scope>NUCLEOTIDE SEQUENCE</scope>
</reference>
<evidence type="ECO:0000259" key="8">
    <source>
        <dbReference type="PROSITE" id="PS50207"/>
    </source>
</evidence>
<evidence type="ECO:0000256" key="6">
    <source>
        <dbReference type="ARBA" id="ARBA00023145"/>
    </source>
</evidence>
<dbReference type="PANTHER" id="PTHR47901">
    <property type="entry name" value="CASPASE RECRUITMENT DOMAIN-CONTAINING PROTEIN 18"/>
    <property type="match status" value="1"/>
</dbReference>
<keyword evidence="3" id="KW-0053">Apoptosis</keyword>
<dbReference type="Gene3D" id="3.40.50.1460">
    <property type="match status" value="1"/>
</dbReference>
<keyword evidence="4" id="KW-0378">Hydrolase</keyword>
<feature type="domain" description="Caspase family p20" evidence="9">
    <location>
        <begin position="1"/>
        <end position="76"/>
    </location>
</feature>
<dbReference type="GO" id="GO:0004197">
    <property type="term" value="F:cysteine-type endopeptidase activity"/>
    <property type="evidence" value="ECO:0007669"/>
    <property type="project" value="InterPro"/>
</dbReference>
<evidence type="ECO:0000256" key="4">
    <source>
        <dbReference type="ARBA" id="ARBA00022801"/>
    </source>
</evidence>
<evidence type="ECO:0000256" key="2">
    <source>
        <dbReference type="ARBA" id="ARBA00022670"/>
    </source>
</evidence>
<dbReference type="PROSITE" id="PS01122">
    <property type="entry name" value="CASPASE_CYS"/>
    <property type="match status" value="1"/>
</dbReference>
<evidence type="ECO:0000256" key="3">
    <source>
        <dbReference type="ARBA" id="ARBA00022703"/>
    </source>
</evidence>
<dbReference type="PROSITE" id="PS50208">
    <property type="entry name" value="CASPASE_P20"/>
    <property type="match status" value="1"/>
</dbReference>
<dbReference type="PRINTS" id="PR00376">
    <property type="entry name" value="IL1BCENZYME"/>
</dbReference>
<dbReference type="GO" id="GO:0006915">
    <property type="term" value="P:apoptotic process"/>
    <property type="evidence" value="ECO:0007669"/>
    <property type="project" value="UniProtKB-KW"/>
</dbReference>
<keyword evidence="2" id="KW-0645">Protease</keyword>
<dbReference type="GO" id="GO:0006508">
    <property type="term" value="P:proteolysis"/>
    <property type="evidence" value="ECO:0007669"/>
    <property type="project" value="UniProtKB-KW"/>
</dbReference>
<dbReference type="InterPro" id="IPR001309">
    <property type="entry name" value="Pept_C14_p20"/>
</dbReference>
<gene>
    <name evidence="10" type="primary">CASP2</name>
    <name evidence="10" type="ORF">BLAG_LOCUS2004</name>
</gene>
<evidence type="ECO:0000259" key="9">
    <source>
        <dbReference type="PROSITE" id="PS50208"/>
    </source>
</evidence>
<accession>A0A8J9YLK7</accession>
<keyword evidence="5" id="KW-0788">Thiol protease</keyword>
<sequence>MEIETGIQSFAKEEAHKTANCCVVVMMSHGEPEHIFGRDGQRVNIPKIIGMFNNKNCPALREKPKLFFFQACRGKTVDKGTAGQVVPDSGSLLPSNFLRNAIGQDEPDVTFDQPTATDMLIFYPTQLGNVSFRNASCGSWFTQALTKVFMARAKGFTIMSMMGEVNRLVSENTASTTDPAFHGGKQASECIDRLRKELYFFPGITK</sequence>
<evidence type="ECO:0000256" key="1">
    <source>
        <dbReference type="ARBA" id="ARBA00010134"/>
    </source>
</evidence>
<dbReference type="InterPro" id="IPR011600">
    <property type="entry name" value="Pept_C14_caspase"/>
</dbReference>
<evidence type="ECO:0000313" key="11">
    <source>
        <dbReference type="Proteomes" id="UP000838412"/>
    </source>
</evidence>
<dbReference type="PROSITE" id="PS01121">
    <property type="entry name" value="CASPASE_HIS"/>
    <property type="match status" value="1"/>
</dbReference>
<dbReference type="PANTHER" id="PTHR47901:SF8">
    <property type="entry name" value="CASPASE-3"/>
    <property type="match status" value="1"/>
</dbReference>
<evidence type="ECO:0000256" key="5">
    <source>
        <dbReference type="ARBA" id="ARBA00022807"/>
    </source>
</evidence>
<dbReference type="PROSITE" id="PS50207">
    <property type="entry name" value="CASPASE_P10"/>
    <property type="match status" value="1"/>
</dbReference>
<dbReference type="InterPro" id="IPR015917">
    <property type="entry name" value="Pept_C14A"/>
</dbReference>
<protein>
    <submittedName>
        <fullName evidence="10">CASP2 protein</fullName>
    </submittedName>
</protein>
<dbReference type="InterPro" id="IPR033139">
    <property type="entry name" value="Caspase_cys_AS"/>
</dbReference>
<dbReference type="SMART" id="SM00115">
    <property type="entry name" value="CASc"/>
    <property type="match status" value="1"/>
</dbReference>
<proteinExistence type="inferred from homology"/>